<keyword evidence="1" id="KW-0732">Signal</keyword>
<sequence>MERVNGKRLVASVVALAAVFALTACGKSSEAPKVALDDKDLINTLNNFIQADQQNCVAMPIAFNTAVAKDYARLTDPNGAQLAALVKVGLIAEAPADGGQVQFTATDKGKDAYDGNTPPGFCSGTPEVDKVVSNTVEETADNYSRDKVVFTTKLDGVADWAKDDAIRQQYPKFATLIDNQGKEQHSLEIESRGQGWRVLEPSPVAN</sequence>
<evidence type="ECO:0000313" key="3">
    <source>
        <dbReference type="Proteomes" id="UP000543030"/>
    </source>
</evidence>
<proteinExistence type="predicted"/>
<dbReference type="EMBL" id="JACHHN010000008">
    <property type="protein sequence ID" value="MBB5192807.1"/>
    <property type="molecule type" value="Genomic_DNA"/>
</dbReference>
<comment type="caution">
    <text evidence="2">The sequence shown here is derived from an EMBL/GenBank/DDBJ whole genome shotgun (WGS) entry which is preliminary data.</text>
</comment>
<keyword evidence="3" id="KW-1185">Reference proteome</keyword>
<organism evidence="2 3">
    <name type="scientific">Silvimonas terrae</name>
    <dbReference type="NCBI Taxonomy" id="300266"/>
    <lineage>
        <taxon>Bacteria</taxon>
        <taxon>Pseudomonadati</taxon>
        <taxon>Pseudomonadota</taxon>
        <taxon>Betaproteobacteria</taxon>
        <taxon>Neisseriales</taxon>
        <taxon>Chitinibacteraceae</taxon>
        <taxon>Silvimonas</taxon>
    </lineage>
</organism>
<dbReference type="Proteomes" id="UP000543030">
    <property type="component" value="Unassembled WGS sequence"/>
</dbReference>
<reference evidence="2 3" key="1">
    <citation type="submission" date="2020-08" db="EMBL/GenBank/DDBJ databases">
        <title>Genomic Encyclopedia of Type Strains, Phase IV (KMG-IV): sequencing the most valuable type-strain genomes for metagenomic binning, comparative biology and taxonomic classification.</title>
        <authorList>
            <person name="Goeker M."/>
        </authorList>
    </citation>
    <scope>NUCLEOTIDE SEQUENCE [LARGE SCALE GENOMIC DNA]</scope>
    <source>
        <strain evidence="2 3">DSM 18233</strain>
    </source>
</reference>
<dbReference type="PROSITE" id="PS51257">
    <property type="entry name" value="PROKAR_LIPOPROTEIN"/>
    <property type="match status" value="1"/>
</dbReference>
<protein>
    <recommendedName>
        <fullName evidence="4">Lipoprotein</fullName>
    </recommendedName>
</protein>
<name>A0A840RI79_9NEIS</name>
<evidence type="ECO:0000256" key="1">
    <source>
        <dbReference type="SAM" id="SignalP"/>
    </source>
</evidence>
<feature type="signal peptide" evidence="1">
    <location>
        <begin position="1"/>
        <end position="26"/>
    </location>
</feature>
<evidence type="ECO:0000313" key="2">
    <source>
        <dbReference type="EMBL" id="MBB5192807.1"/>
    </source>
</evidence>
<dbReference type="AlphaFoldDB" id="A0A840RI79"/>
<feature type="chain" id="PRO_5032762759" description="Lipoprotein" evidence="1">
    <location>
        <begin position="27"/>
        <end position="206"/>
    </location>
</feature>
<dbReference type="RefSeq" id="WP_184102470.1">
    <property type="nucleotide sequence ID" value="NZ_JACHHN010000008.1"/>
</dbReference>
<gene>
    <name evidence="2" type="ORF">HNQ50_003561</name>
</gene>
<evidence type="ECO:0008006" key="4">
    <source>
        <dbReference type="Google" id="ProtNLM"/>
    </source>
</evidence>
<accession>A0A840RI79</accession>